<dbReference type="Gramene" id="rna-AYBTSS11_LOCUS10360">
    <property type="protein sequence ID" value="CAJ1941598.1"/>
    <property type="gene ID" value="gene-AYBTSS11_LOCUS10360"/>
</dbReference>
<dbReference type="EMBL" id="OY731400">
    <property type="protein sequence ID" value="CAJ1941598.1"/>
    <property type="molecule type" value="Genomic_DNA"/>
</dbReference>
<reference evidence="2" key="1">
    <citation type="submission" date="2023-10" db="EMBL/GenBank/DDBJ databases">
        <authorList>
            <person name="Domelevo Entfellner J.-B."/>
        </authorList>
    </citation>
    <scope>NUCLEOTIDE SEQUENCE</scope>
</reference>
<accession>A0AA86S4P1</accession>
<dbReference type="InterPro" id="IPR010298">
    <property type="entry name" value="YacP-like"/>
</dbReference>
<evidence type="ECO:0000313" key="2">
    <source>
        <dbReference type="EMBL" id="CAJ1941598.1"/>
    </source>
</evidence>
<dbReference type="AlphaFoldDB" id="A0AA86S4P1"/>
<dbReference type="PANTHER" id="PTHR34547:SF1">
    <property type="entry name" value="YACP-LIKE NYN DOMAIN PROTEIN"/>
    <property type="match status" value="1"/>
</dbReference>
<organism evidence="2 3">
    <name type="scientific">Sphenostylis stenocarpa</name>
    <dbReference type="NCBI Taxonomy" id="92480"/>
    <lineage>
        <taxon>Eukaryota</taxon>
        <taxon>Viridiplantae</taxon>
        <taxon>Streptophyta</taxon>
        <taxon>Embryophyta</taxon>
        <taxon>Tracheophyta</taxon>
        <taxon>Spermatophyta</taxon>
        <taxon>Magnoliopsida</taxon>
        <taxon>eudicotyledons</taxon>
        <taxon>Gunneridae</taxon>
        <taxon>Pentapetalae</taxon>
        <taxon>rosids</taxon>
        <taxon>fabids</taxon>
        <taxon>Fabales</taxon>
        <taxon>Fabaceae</taxon>
        <taxon>Papilionoideae</taxon>
        <taxon>50 kb inversion clade</taxon>
        <taxon>NPAAA clade</taxon>
        <taxon>indigoferoid/millettioid clade</taxon>
        <taxon>Phaseoleae</taxon>
        <taxon>Sphenostylis</taxon>
    </lineage>
</organism>
<sequence>MVLLDIYAQTNNVDEVPLTKRWDSGLLHMIMRAKNHHYATLHKVKSIIILANKSKKHHESQASEPPRITSNVKQNLRFLKLWKSFQNRNSATPRPSTSYRKKKVEKDEDVVDTDLYRDPTSSLY</sequence>
<proteinExistence type="predicted"/>
<protein>
    <submittedName>
        <fullName evidence="2">Uncharacterized protein</fullName>
    </submittedName>
</protein>
<evidence type="ECO:0000313" key="3">
    <source>
        <dbReference type="Proteomes" id="UP001189624"/>
    </source>
</evidence>
<dbReference type="PANTHER" id="PTHR34547">
    <property type="entry name" value="YACP-LIKE NYN DOMAIN PROTEIN"/>
    <property type="match status" value="1"/>
</dbReference>
<evidence type="ECO:0000256" key="1">
    <source>
        <dbReference type="SAM" id="MobiDB-lite"/>
    </source>
</evidence>
<name>A0AA86S4P1_9FABA</name>
<feature type="compositionally biased region" description="Polar residues" evidence="1">
    <location>
        <begin position="87"/>
        <end position="98"/>
    </location>
</feature>
<keyword evidence="3" id="KW-1185">Reference proteome</keyword>
<feature type="region of interest" description="Disordered" evidence="1">
    <location>
        <begin position="87"/>
        <end position="124"/>
    </location>
</feature>
<gene>
    <name evidence="2" type="ORF">AYBTSS11_LOCUS10360</name>
</gene>
<dbReference type="Proteomes" id="UP001189624">
    <property type="component" value="Chromosome 3"/>
</dbReference>